<keyword evidence="3" id="KW-1185">Reference proteome</keyword>
<protein>
    <submittedName>
        <fullName evidence="2">Chemotaxis response regulator CheB</fullName>
    </submittedName>
</protein>
<dbReference type="Proteomes" id="UP000539111">
    <property type="component" value="Unassembled WGS sequence"/>
</dbReference>
<sequence length="121" mass="12236">MACRNDPDDSGTATAELAVLMPSIIWLLAIVLAAGAAGLGELKAIDGAQAAARQLARGESPHRAEQVAHTVAGDRAAVTIHRRGNWVTVGVKAGGPDIVRTVLSVIPAATATARVENAAGP</sequence>
<comment type="caution">
    <text evidence="2">The sequence shown here is derived from an EMBL/GenBank/DDBJ whole genome shotgun (WGS) entry which is preliminary data.</text>
</comment>
<accession>A0A7Z0A8V0</accession>
<keyword evidence="1" id="KW-0812">Transmembrane</keyword>
<dbReference type="EMBL" id="JACBZP010000001">
    <property type="protein sequence ID" value="NYI65718.1"/>
    <property type="molecule type" value="Genomic_DNA"/>
</dbReference>
<dbReference type="InterPro" id="IPR049790">
    <property type="entry name" value="Rv3655c/TadE"/>
</dbReference>
<proteinExistence type="predicted"/>
<gene>
    <name evidence="2" type="ORF">BJY26_000024</name>
</gene>
<name>A0A7Z0A8V0_9MICO</name>
<dbReference type="RefSeq" id="WP_237248882.1">
    <property type="nucleotide sequence ID" value="NZ_JACBZP010000001.1"/>
</dbReference>
<feature type="transmembrane region" description="Helical" evidence="1">
    <location>
        <begin position="17"/>
        <end position="39"/>
    </location>
</feature>
<evidence type="ECO:0000313" key="3">
    <source>
        <dbReference type="Proteomes" id="UP000539111"/>
    </source>
</evidence>
<dbReference type="AlphaFoldDB" id="A0A7Z0A8V0"/>
<evidence type="ECO:0000313" key="2">
    <source>
        <dbReference type="EMBL" id="NYI65718.1"/>
    </source>
</evidence>
<reference evidence="2 3" key="1">
    <citation type="submission" date="2020-07" db="EMBL/GenBank/DDBJ databases">
        <title>Sequencing the genomes of 1000 actinobacteria strains.</title>
        <authorList>
            <person name="Klenk H.-P."/>
        </authorList>
    </citation>
    <scope>NUCLEOTIDE SEQUENCE [LARGE SCALE GENOMIC DNA]</scope>
    <source>
        <strain evidence="2 3">DSM 26341</strain>
    </source>
</reference>
<evidence type="ECO:0000256" key="1">
    <source>
        <dbReference type="SAM" id="Phobius"/>
    </source>
</evidence>
<organism evidence="2 3">
    <name type="scientific">Spelaeicoccus albus</name>
    <dbReference type="NCBI Taxonomy" id="1280376"/>
    <lineage>
        <taxon>Bacteria</taxon>
        <taxon>Bacillati</taxon>
        <taxon>Actinomycetota</taxon>
        <taxon>Actinomycetes</taxon>
        <taxon>Micrococcales</taxon>
        <taxon>Brevibacteriaceae</taxon>
        <taxon>Spelaeicoccus</taxon>
    </lineage>
</organism>
<dbReference type="NCBIfam" id="NF041390">
    <property type="entry name" value="TadE_Rv3655c"/>
    <property type="match status" value="1"/>
</dbReference>
<keyword evidence="1" id="KW-1133">Transmembrane helix</keyword>
<keyword evidence="1" id="KW-0472">Membrane</keyword>